<reference evidence="2 3" key="1">
    <citation type="journal article" date="2010" name="Nature">
        <title>Genome sequence of the palaeopolyploid soybean.</title>
        <authorList>
            <person name="Schmutz J."/>
            <person name="Cannon S.B."/>
            <person name="Schlueter J."/>
            <person name="Ma J."/>
            <person name="Mitros T."/>
            <person name="Nelson W."/>
            <person name="Hyten D.L."/>
            <person name="Song Q."/>
            <person name="Thelen J.J."/>
            <person name="Cheng J."/>
            <person name="Xu D."/>
            <person name="Hellsten U."/>
            <person name="May G.D."/>
            <person name="Yu Y."/>
            <person name="Sakurai T."/>
            <person name="Umezawa T."/>
            <person name="Bhattacharyya M.K."/>
            <person name="Sandhu D."/>
            <person name="Valliyodan B."/>
            <person name="Lindquist E."/>
            <person name="Peto M."/>
            <person name="Grant D."/>
            <person name="Shu S."/>
            <person name="Goodstein D."/>
            <person name="Barry K."/>
            <person name="Futrell-Griggs M."/>
            <person name="Abernathy B."/>
            <person name="Du J."/>
            <person name="Tian Z."/>
            <person name="Zhu L."/>
            <person name="Gill N."/>
            <person name="Joshi T."/>
            <person name="Libault M."/>
            <person name="Sethuraman A."/>
            <person name="Zhang X.-C."/>
            <person name="Shinozaki K."/>
            <person name="Nguyen H.T."/>
            <person name="Wing R.A."/>
            <person name="Cregan P."/>
            <person name="Specht J."/>
            <person name="Grimwood J."/>
            <person name="Rokhsar D."/>
            <person name="Stacey G."/>
            <person name="Shoemaker R.C."/>
            <person name="Jackson S.A."/>
        </authorList>
    </citation>
    <scope>NUCLEOTIDE SEQUENCE</scope>
    <source>
        <strain evidence="3">cv. Williams 82</strain>
        <tissue evidence="2">Callus</tissue>
    </source>
</reference>
<accession>K7KSK5</accession>
<feature type="domain" description="KIB1-4 beta-propeller" evidence="1">
    <location>
        <begin position="46"/>
        <end position="138"/>
    </location>
</feature>
<dbReference type="InterPro" id="IPR050942">
    <property type="entry name" value="F-box_BR-signaling"/>
</dbReference>
<reference evidence="2" key="3">
    <citation type="submission" date="2018-07" db="EMBL/GenBank/DDBJ databases">
        <title>WGS assembly of Glycine max.</title>
        <authorList>
            <person name="Schmutz J."/>
            <person name="Cannon S."/>
            <person name="Schlueter J."/>
            <person name="Ma J."/>
            <person name="Mitros T."/>
            <person name="Nelson W."/>
            <person name="Hyten D."/>
            <person name="Song Q."/>
            <person name="Thelen J."/>
            <person name="Cheng J."/>
            <person name="Xu D."/>
            <person name="Hellsten U."/>
            <person name="May G."/>
            <person name="Yu Y."/>
            <person name="Sakurai T."/>
            <person name="Umezawa T."/>
            <person name="Bhattacharyya M."/>
            <person name="Sandhu D."/>
            <person name="Valliyodan B."/>
            <person name="Lindquist E."/>
            <person name="Peto M."/>
            <person name="Grant D."/>
            <person name="Shu S."/>
            <person name="Goodstein D."/>
            <person name="Barry K."/>
            <person name="Futrell-Griggs M."/>
            <person name="Abernathy B."/>
            <person name="Du J."/>
            <person name="Tian Z."/>
            <person name="Zhu L."/>
            <person name="Gill N."/>
            <person name="Joshi T."/>
            <person name="Libault M."/>
            <person name="Sethuraman A."/>
            <person name="Zhang X."/>
            <person name="Shinozaki K."/>
            <person name="Nguyen H."/>
            <person name="Wing R."/>
            <person name="Cregan P."/>
            <person name="Specht J."/>
            <person name="Grimwood J."/>
            <person name="Rokhsar D."/>
            <person name="Stacey G."/>
            <person name="Shoemaker R."/>
            <person name="Jackson S."/>
        </authorList>
    </citation>
    <scope>NUCLEOTIDE SEQUENCE</scope>
    <source>
        <tissue evidence="2">Callus</tissue>
    </source>
</reference>
<organism evidence="2">
    <name type="scientific">Glycine max</name>
    <name type="common">Soybean</name>
    <name type="synonym">Glycine hispida</name>
    <dbReference type="NCBI Taxonomy" id="3847"/>
    <lineage>
        <taxon>Eukaryota</taxon>
        <taxon>Viridiplantae</taxon>
        <taxon>Streptophyta</taxon>
        <taxon>Embryophyta</taxon>
        <taxon>Tracheophyta</taxon>
        <taxon>Spermatophyta</taxon>
        <taxon>Magnoliopsida</taxon>
        <taxon>eudicotyledons</taxon>
        <taxon>Gunneridae</taxon>
        <taxon>Pentapetalae</taxon>
        <taxon>rosids</taxon>
        <taxon>fabids</taxon>
        <taxon>Fabales</taxon>
        <taxon>Fabaceae</taxon>
        <taxon>Papilionoideae</taxon>
        <taxon>50 kb inversion clade</taxon>
        <taxon>NPAAA clade</taxon>
        <taxon>indigoferoid/millettioid clade</taxon>
        <taxon>Phaseoleae</taxon>
        <taxon>Glycine</taxon>
        <taxon>Glycine subgen. Soja</taxon>
    </lineage>
</organism>
<reference evidence="3" key="2">
    <citation type="submission" date="2018-02" db="UniProtKB">
        <authorList>
            <consortium name="EnsemblPlants"/>
        </authorList>
    </citation>
    <scope>IDENTIFICATION</scope>
    <source>
        <strain evidence="3">Williams 82</strain>
    </source>
</reference>
<dbReference type="InParanoid" id="K7KSK5"/>
<sequence length="171" mass="19684">MQDEEEEWGELPPELLESISKTLTIYGDYLRLRSQNPSPWLMLSRRVFFDLSDHAWEESNLVYRTVGFEVFKMNWGFLTCQRVETLGERLFFVGGNSSLSFCASEFDACSSDCIYFTDDYSESNEDDACGKHDLGVFSLRDKSIEPLPCFDHNSCSRLGWPLSIWVSPNPC</sequence>
<dbReference type="PANTHER" id="PTHR44259:SF114">
    <property type="entry name" value="OS06G0707300 PROTEIN"/>
    <property type="match status" value="1"/>
</dbReference>
<dbReference type="STRING" id="3847.K7KSK5"/>
<proteinExistence type="predicted"/>
<dbReference type="OMA" id="GHYPESN"/>
<evidence type="ECO:0000259" key="1">
    <source>
        <dbReference type="Pfam" id="PF03478"/>
    </source>
</evidence>
<dbReference type="EnsemblPlants" id="KRH51643">
    <property type="protein sequence ID" value="KRH51643"/>
    <property type="gene ID" value="GLYMA_06G020100"/>
</dbReference>
<evidence type="ECO:0000313" key="4">
    <source>
        <dbReference type="Proteomes" id="UP000008827"/>
    </source>
</evidence>
<protein>
    <recommendedName>
        <fullName evidence="1">KIB1-4 beta-propeller domain-containing protein</fullName>
    </recommendedName>
</protein>
<dbReference type="Proteomes" id="UP000008827">
    <property type="component" value="Chromosome 6"/>
</dbReference>
<dbReference type="PANTHER" id="PTHR44259">
    <property type="entry name" value="OS07G0183000 PROTEIN-RELATED"/>
    <property type="match status" value="1"/>
</dbReference>
<dbReference type="Pfam" id="PF03478">
    <property type="entry name" value="Beta-prop_KIB1-4"/>
    <property type="match status" value="1"/>
</dbReference>
<evidence type="ECO:0000313" key="2">
    <source>
        <dbReference type="EMBL" id="KRH51643.1"/>
    </source>
</evidence>
<gene>
    <name evidence="2" type="ORF">GLYMA_06G020100</name>
</gene>
<dbReference type="Gramene" id="KRH51643">
    <property type="protein sequence ID" value="KRH51643"/>
    <property type="gene ID" value="GLYMA_06G020100"/>
</dbReference>
<dbReference type="eggNOG" id="ENOG502QS0H">
    <property type="taxonomic scope" value="Eukaryota"/>
</dbReference>
<keyword evidence="4" id="KW-1185">Reference proteome</keyword>
<evidence type="ECO:0000313" key="3">
    <source>
        <dbReference type="EnsemblPlants" id="KRH51643"/>
    </source>
</evidence>
<dbReference type="EMBL" id="CM000839">
    <property type="protein sequence ID" value="KRH51643.1"/>
    <property type="molecule type" value="Genomic_DNA"/>
</dbReference>
<dbReference type="AlphaFoldDB" id="K7KSK5"/>
<dbReference type="PaxDb" id="3847-GLYMA06G02276.1"/>
<dbReference type="InterPro" id="IPR005174">
    <property type="entry name" value="KIB1-4_b-propeller"/>
</dbReference>
<name>K7KSK5_SOYBN</name>
<dbReference type="HOGENOM" id="CLU_1790413_0_0_1"/>